<dbReference type="AlphaFoldDB" id="A0A7I7NXX7"/>
<protein>
    <submittedName>
        <fullName evidence="1">Uncharacterized protein</fullName>
    </submittedName>
</protein>
<proteinExistence type="predicted"/>
<dbReference type="EMBL" id="AP022582">
    <property type="protein sequence ID" value="BBY01034.1"/>
    <property type="molecule type" value="Genomic_DNA"/>
</dbReference>
<name>A0A7I7NXX7_9MYCO</name>
<organism evidence="1 2">
    <name type="scientific">Mycobacterium seoulense</name>
    <dbReference type="NCBI Taxonomy" id="386911"/>
    <lineage>
        <taxon>Bacteria</taxon>
        <taxon>Bacillati</taxon>
        <taxon>Actinomycetota</taxon>
        <taxon>Actinomycetes</taxon>
        <taxon>Mycobacteriales</taxon>
        <taxon>Mycobacteriaceae</taxon>
        <taxon>Mycobacterium</taxon>
    </lineage>
</organism>
<reference evidence="1 2" key="1">
    <citation type="journal article" date="2019" name="Emerg. Microbes Infect.">
        <title>Comprehensive subspecies identification of 175 nontuberculous mycobacteria species based on 7547 genomic profiles.</title>
        <authorList>
            <person name="Matsumoto Y."/>
            <person name="Kinjo T."/>
            <person name="Motooka D."/>
            <person name="Nabeya D."/>
            <person name="Jung N."/>
            <person name="Uechi K."/>
            <person name="Horii T."/>
            <person name="Iida T."/>
            <person name="Fujita J."/>
            <person name="Nakamura S."/>
        </authorList>
    </citation>
    <scope>NUCLEOTIDE SEQUENCE [LARGE SCALE GENOMIC DNA]</scope>
    <source>
        <strain evidence="1 2">JCM 16018</strain>
    </source>
</reference>
<dbReference type="Proteomes" id="UP000466632">
    <property type="component" value="Chromosome"/>
</dbReference>
<keyword evidence="2" id="KW-1185">Reference proteome</keyword>
<evidence type="ECO:0000313" key="2">
    <source>
        <dbReference type="Proteomes" id="UP000466632"/>
    </source>
</evidence>
<dbReference type="KEGG" id="mseo:MSEO_15330"/>
<accession>A0A7I7NXX7</accession>
<sequence length="165" mass="18675">MSTDNTATCWRDIADQLTPQQVARFDRQETMAMRSLEKWRQPEYGGWAPESAEDIARGFLAEARWEAAQNLTDTMINIPVPAGVREVEHWEADDTGTWTRQVHGTERTLAGFDAAIYLEGIQHRDSTVTWSLYAHVEDSEAMTSGQVRQLAAHLVEAADELDRLQ</sequence>
<evidence type="ECO:0000313" key="1">
    <source>
        <dbReference type="EMBL" id="BBY01034.1"/>
    </source>
</evidence>
<gene>
    <name evidence="1" type="ORF">MSEO_15330</name>
</gene>
<dbReference type="RefSeq" id="WP_163678126.1">
    <property type="nucleotide sequence ID" value="NZ_AP022582.1"/>
</dbReference>